<comment type="caution">
    <text evidence="1">The sequence shown here is derived from an EMBL/GenBank/DDBJ whole genome shotgun (WGS) entry which is preliminary data.</text>
</comment>
<accession>A0ABS8T479</accession>
<name>A0ABS8T479_DATST</name>
<proteinExistence type="predicted"/>
<dbReference type="EMBL" id="JACEIK010001042">
    <property type="protein sequence ID" value="MCD7465377.1"/>
    <property type="molecule type" value="Genomic_DNA"/>
</dbReference>
<organism evidence="1 2">
    <name type="scientific">Datura stramonium</name>
    <name type="common">Jimsonweed</name>
    <name type="synonym">Common thornapple</name>
    <dbReference type="NCBI Taxonomy" id="4076"/>
    <lineage>
        <taxon>Eukaryota</taxon>
        <taxon>Viridiplantae</taxon>
        <taxon>Streptophyta</taxon>
        <taxon>Embryophyta</taxon>
        <taxon>Tracheophyta</taxon>
        <taxon>Spermatophyta</taxon>
        <taxon>Magnoliopsida</taxon>
        <taxon>eudicotyledons</taxon>
        <taxon>Gunneridae</taxon>
        <taxon>Pentapetalae</taxon>
        <taxon>asterids</taxon>
        <taxon>lamiids</taxon>
        <taxon>Solanales</taxon>
        <taxon>Solanaceae</taxon>
        <taxon>Solanoideae</taxon>
        <taxon>Datureae</taxon>
        <taxon>Datura</taxon>
    </lineage>
</organism>
<evidence type="ECO:0000313" key="2">
    <source>
        <dbReference type="Proteomes" id="UP000823775"/>
    </source>
</evidence>
<gene>
    <name evidence="1" type="ORF">HAX54_001192</name>
</gene>
<evidence type="ECO:0000313" key="1">
    <source>
        <dbReference type="EMBL" id="MCD7465377.1"/>
    </source>
</evidence>
<sequence length="53" mass="5846">LELSILRCDLARSSYGRSGAYSALNAWLPDVILFDLVPGCFRDNASPLWITST</sequence>
<feature type="non-terminal residue" evidence="1">
    <location>
        <position position="1"/>
    </location>
</feature>
<protein>
    <submittedName>
        <fullName evidence="1">Uncharacterized protein</fullName>
    </submittedName>
</protein>
<reference evidence="1 2" key="1">
    <citation type="journal article" date="2021" name="BMC Genomics">
        <title>Datura genome reveals duplications of psychoactive alkaloid biosynthetic genes and high mutation rate following tissue culture.</title>
        <authorList>
            <person name="Rajewski A."/>
            <person name="Carter-House D."/>
            <person name="Stajich J."/>
            <person name="Litt A."/>
        </authorList>
    </citation>
    <scope>NUCLEOTIDE SEQUENCE [LARGE SCALE GENOMIC DNA]</scope>
    <source>
        <strain evidence="1">AR-01</strain>
    </source>
</reference>
<keyword evidence="2" id="KW-1185">Reference proteome</keyword>
<dbReference type="Proteomes" id="UP000823775">
    <property type="component" value="Unassembled WGS sequence"/>
</dbReference>